<protein>
    <submittedName>
        <fullName evidence="2">Uncharacterized protein</fullName>
    </submittedName>
</protein>
<feature type="region of interest" description="Disordered" evidence="1">
    <location>
        <begin position="1"/>
        <end position="33"/>
    </location>
</feature>
<organism evidence="2 3">
    <name type="scientific">Trifolium medium</name>
    <dbReference type="NCBI Taxonomy" id="97028"/>
    <lineage>
        <taxon>Eukaryota</taxon>
        <taxon>Viridiplantae</taxon>
        <taxon>Streptophyta</taxon>
        <taxon>Embryophyta</taxon>
        <taxon>Tracheophyta</taxon>
        <taxon>Spermatophyta</taxon>
        <taxon>Magnoliopsida</taxon>
        <taxon>eudicotyledons</taxon>
        <taxon>Gunneridae</taxon>
        <taxon>Pentapetalae</taxon>
        <taxon>rosids</taxon>
        <taxon>fabids</taxon>
        <taxon>Fabales</taxon>
        <taxon>Fabaceae</taxon>
        <taxon>Papilionoideae</taxon>
        <taxon>50 kb inversion clade</taxon>
        <taxon>NPAAA clade</taxon>
        <taxon>Hologalegina</taxon>
        <taxon>IRL clade</taxon>
        <taxon>Trifolieae</taxon>
        <taxon>Trifolium</taxon>
    </lineage>
</organism>
<keyword evidence="3" id="KW-1185">Reference proteome</keyword>
<dbReference type="Proteomes" id="UP000265520">
    <property type="component" value="Unassembled WGS sequence"/>
</dbReference>
<sequence length="128" mass="13560">GVMDDEGSEGEFGEGETGRKACTSRRISGDKPEIKQLKRKGWGRPTIRLASRSNSVSSKLDLPCKEMQRLGRLFVGGGVGVGGGGGGVGMVVRAASWVMIASTLSLSSSKRSAFVRAMKVKRMRAPNC</sequence>
<reference evidence="2 3" key="1">
    <citation type="journal article" date="2018" name="Front. Plant Sci.">
        <title>Red Clover (Trifolium pratense) and Zigzag Clover (T. medium) - A Picture of Genomic Similarities and Differences.</title>
        <authorList>
            <person name="Dluhosova J."/>
            <person name="Istvanek J."/>
            <person name="Nedelnik J."/>
            <person name="Repkova J."/>
        </authorList>
    </citation>
    <scope>NUCLEOTIDE SEQUENCE [LARGE SCALE GENOMIC DNA]</scope>
    <source>
        <strain evidence="3">cv. 10/8</strain>
        <tissue evidence="2">Leaf</tissue>
    </source>
</reference>
<name>A0A392NKQ5_9FABA</name>
<evidence type="ECO:0000256" key="1">
    <source>
        <dbReference type="SAM" id="MobiDB-lite"/>
    </source>
</evidence>
<feature type="non-terminal residue" evidence="2">
    <location>
        <position position="1"/>
    </location>
</feature>
<proteinExistence type="predicted"/>
<accession>A0A392NKQ5</accession>
<feature type="compositionally biased region" description="Acidic residues" evidence="1">
    <location>
        <begin position="1"/>
        <end position="14"/>
    </location>
</feature>
<evidence type="ECO:0000313" key="2">
    <source>
        <dbReference type="EMBL" id="MCI00468.1"/>
    </source>
</evidence>
<dbReference type="AlphaFoldDB" id="A0A392NKQ5"/>
<comment type="caution">
    <text evidence="2">The sequence shown here is derived from an EMBL/GenBank/DDBJ whole genome shotgun (WGS) entry which is preliminary data.</text>
</comment>
<dbReference type="EMBL" id="LXQA010043307">
    <property type="protein sequence ID" value="MCI00468.1"/>
    <property type="molecule type" value="Genomic_DNA"/>
</dbReference>
<evidence type="ECO:0000313" key="3">
    <source>
        <dbReference type="Proteomes" id="UP000265520"/>
    </source>
</evidence>